<protein>
    <submittedName>
        <fullName evidence="1">Uncharacterized protein</fullName>
    </submittedName>
</protein>
<accession>A0A655BVA8</accession>
<evidence type="ECO:0000313" key="1">
    <source>
        <dbReference type="EMBL" id="CNT81060.1"/>
    </source>
</evidence>
<dbReference type="EMBL" id="CQPD01000008">
    <property type="protein sequence ID" value="CNT81060.1"/>
    <property type="molecule type" value="Genomic_DNA"/>
</dbReference>
<dbReference type="AlphaFoldDB" id="A0A655BVA8"/>
<sequence length="88" mass="9364">MIKAVINTQIPLRPICTGIKTVPAPIAIPIHKSTQPKSYFVNGNLVESGVVVALLLFNGNVSSCIEPPAQNIRSSLIKNAAYNQAIVP</sequence>
<dbReference type="Proteomes" id="UP000042394">
    <property type="component" value="Unassembled WGS sequence"/>
</dbReference>
<evidence type="ECO:0000313" key="2">
    <source>
        <dbReference type="Proteomes" id="UP000042394"/>
    </source>
</evidence>
<reference evidence="1 2" key="1">
    <citation type="submission" date="2015-03" db="EMBL/GenBank/DDBJ databases">
        <authorList>
            <consortium name="Pathogen Informatics"/>
        </authorList>
    </citation>
    <scope>NUCLEOTIDE SEQUENCE [LARGE SCALE GENOMIC DNA]</scope>
    <source>
        <strain evidence="1 2">D4891</strain>
    </source>
</reference>
<organism evidence="1 2">
    <name type="scientific">Salmonella enterica subsp. enterica serovar Bovismorbificans</name>
    <dbReference type="NCBI Taxonomy" id="58097"/>
    <lineage>
        <taxon>Bacteria</taxon>
        <taxon>Pseudomonadati</taxon>
        <taxon>Pseudomonadota</taxon>
        <taxon>Gammaproteobacteria</taxon>
        <taxon>Enterobacterales</taxon>
        <taxon>Enterobacteriaceae</taxon>
        <taxon>Salmonella</taxon>
    </lineage>
</organism>
<gene>
    <name evidence="1" type="ORF">ERS008207_01019</name>
</gene>
<name>A0A655BVA8_SALET</name>
<proteinExistence type="predicted"/>